<evidence type="ECO:0000313" key="4">
    <source>
        <dbReference type="Proteomes" id="UP000254331"/>
    </source>
</evidence>
<reference evidence="3 4" key="1">
    <citation type="submission" date="2018-06" db="EMBL/GenBank/DDBJ databases">
        <authorList>
            <consortium name="Pathogen Informatics"/>
            <person name="Doyle S."/>
        </authorList>
    </citation>
    <scope>NUCLEOTIDE SEQUENCE [LARGE SCALE GENOMIC DNA]</scope>
    <source>
        <strain evidence="3 4">NCTC10376</strain>
    </source>
</reference>
<proteinExistence type="predicted"/>
<feature type="compositionally biased region" description="Pro residues" evidence="1">
    <location>
        <begin position="348"/>
        <end position="358"/>
    </location>
</feature>
<evidence type="ECO:0008006" key="5">
    <source>
        <dbReference type="Google" id="ProtNLM"/>
    </source>
</evidence>
<dbReference type="RefSeq" id="WP_115370595.1">
    <property type="nucleotide sequence ID" value="NZ_UGTW01000001.1"/>
</dbReference>
<accession>A0A379F946</accession>
<dbReference type="AlphaFoldDB" id="A0A379F946"/>
<keyword evidence="2" id="KW-1133">Transmembrane helix</keyword>
<keyword evidence="2" id="KW-0812">Transmembrane</keyword>
<sequence length="491" mass="52972">MNKAFLRSGKLENYLPMGENGQAVYISALQLRETLRLRGKAHISQCLAIPQPNETGERIDWYSPIDGSVIPWSAASEEERTAAYAVLKKNQDDLIAFSEQEQQRTGNKESQLFGALLSKTIQFPDESHIFIVDGQPIMTFWGFVNANQQLRVDPVACLKPVVTPIAPTSTAVPPVQEKVIITDTKRPWWRFLWWLLPLLLLLLAIFFLRGCFSTPSLPTVDIKTPDIEAPKLSEPTLEKPKVPTVVTHGHTVGVPTGTVHTGTLGTIDTNGNVINGTDGNGAVVDPNTGLPMVDPQIDNNQGALPEGATPDDAQQLSVPPVDPATQNEQPKTDTPQNAGNENNTATPPVDPNTPPDVTPPATADNTTPLTIPANALANGSTQFLNGQWKAGAGIQDQKTGKPLSLNYQLDNGKGQVVMTRSDGVTCKAPVNAEVNQGGLNINNQGQALCSDGSNYLMPNIICQPGSQNIADCQGKYENSQPFPLSMKRENN</sequence>
<protein>
    <recommendedName>
        <fullName evidence="5">Virulence effector protein</fullName>
    </recommendedName>
</protein>
<evidence type="ECO:0000256" key="2">
    <source>
        <dbReference type="SAM" id="Phobius"/>
    </source>
</evidence>
<evidence type="ECO:0000313" key="3">
    <source>
        <dbReference type="EMBL" id="SUC16145.1"/>
    </source>
</evidence>
<feature type="transmembrane region" description="Helical" evidence="2">
    <location>
        <begin position="191"/>
        <end position="208"/>
    </location>
</feature>
<feature type="compositionally biased region" description="Polar residues" evidence="1">
    <location>
        <begin position="324"/>
        <end position="342"/>
    </location>
</feature>
<name>A0A379F946_PROVU</name>
<organism evidence="3 4">
    <name type="scientific">Proteus vulgaris</name>
    <dbReference type="NCBI Taxonomy" id="585"/>
    <lineage>
        <taxon>Bacteria</taxon>
        <taxon>Pseudomonadati</taxon>
        <taxon>Pseudomonadota</taxon>
        <taxon>Gammaproteobacteria</taxon>
        <taxon>Enterobacterales</taxon>
        <taxon>Morganellaceae</taxon>
        <taxon>Proteus</taxon>
    </lineage>
</organism>
<dbReference type="EMBL" id="UGTW01000001">
    <property type="protein sequence ID" value="SUC16145.1"/>
    <property type="molecule type" value="Genomic_DNA"/>
</dbReference>
<dbReference type="Proteomes" id="UP000254331">
    <property type="component" value="Unassembled WGS sequence"/>
</dbReference>
<dbReference type="InterPro" id="IPR047774">
    <property type="entry name" value="SrfA-like"/>
</dbReference>
<dbReference type="NCBIfam" id="NF040486">
    <property type="entry name" value="SrfA_fam"/>
    <property type="match status" value="1"/>
</dbReference>
<feature type="compositionally biased region" description="Low complexity" evidence="1">
    <location>
        <begin position="359"/>
        <end position="368"/>
    </location>
</feature>
<feature type="region of interest" description="Disordered" evidence="1">
    <location>
        <begin position="272"/>
        <end position="370"/>
    </location>
</feature>
<gene>
    <name evidence="3" type="ORF">NCTC10376_02035</name>
</gene>
<evidence type="ECO:0000256" key="1">
    <source>
        <dbReference type="SAM" id="MobiDB-lite"/>
    </source>
</evidence>
<keyword evidence="2" id="KW-0472">Membrane</keyword>